<comment type="caution">
    <text evidence="3">The sequence shown here is derived from an EMBL/GenBank/DDBJ whole genome shotgun (WGS) entry which is preliminary data.</text>
</comment>
<gene>
    <name evidence="3" type="ORF">OCV47_04660</name>
</gene>
<keyword evidence="1" id="KW-0812">Transmembrane</keyword>
<dbReference type="GO" id="GO:0016301">
    <property type="term" value="F:kinase activity"/>
    <property type="evidence" value="ECO:0007669"/>
    <property type="project" value="UniProtKB-KW"/>
</dbReference>
<dbReference type="InterPro" id="IPR010559">
    <property type="entry name" value="Sig_transdc_His_kin_internal"/>
</dbReference>
<dbReference type="Proteomes" id="UP001652338">
    <property type="component" value="Unassembled WGS sequence"/>
</dbReference>
<evidence type="ECO:0000313" key="4">
    <source>
        <dbReference type="Proteomes" id="UP001652338"/>
    </source>
</evidence>
<reference evidence="3 4" key="1">
    <citation type="journal article" date="2021" name="ISME Commun">
        <title>Automated analysis of genomic sequences facilitates high-throughput and comprehensive description of bacteria.</title>
        <authorList>
            <person name="Hitch T.C.A."/>
        </authorList>
    </citation>
    <scope>NUCLEOTIDE SEQUENCE [LARGE SCALE GENOMIC DNA]</scope>
    <source>
        <strain evidence="3 4">Sanger_29</strain>
    </source>
</reference>
<dbReference type="RefSeq" id="WP_262654115.1">
    <property type="nucleotide sequence ID" value="NZ_JAOQKE010000003.1"/>
</dbReference>
<dbReference type="PANTHER" id="PTHR34220:SF7">
    <property type="entry name" value="SENSOR HISTIDINE KINASE YPDA"/>
    <property type="match status" value="1"/>
</dbReference>
<organism evidence="3 4">
    <name type="scientific">Muricoprocola aceti</name>
    <dbReference type="NCBI Taxonomy" id="2981772"/>
    <lineage>
        <taxon>Bacteria</taxon>
        <taxon>Bacillati</taxon>
        <taxon>Bacillota</taxon>
        <taxon>Clostridia</taxon>
        <taxon>Lachnospirales</taxon>
        <taxon>Lachnospiraceae</taxon>
        <taxon>Muricoprocola</taxon>
    </lineage>
</organism>
<keyword evidence="3" id="KW-0418">Kinase</keyword>
<dbReference type="InterPro" id="IPR036890">
    <property type="entry name" value="HATPase_C_sf"/>
</dbReference>
<name>A0ABT2SJH1_9FIRM</name>
<dbReference type="Pfam" id="PF02518">
    <property type="entry name" value="HATPase_c"/>
    <property type="match status" value="1"/>
</dbReference>
<feature type="transmembrane region" description="Helical" evidence="1">
    <location>
        <begin position="25"/>
        <end position="49"/>
    </location>
</feature>
<accession>A0ABT2SJH1</accession>
<keyword evidence="1" id="KW-0472">Membrane</keyword>
<dbReference type="EMBL" id="JAOQKE010000003">
    <property type="protein sequence ID" value="MCU6724657.1"/>
    <property type="molecule type" value="Genomic_DNA"/>
</dbReference>
<evidence type="ECO:0000256" key="1">
    <source>
        <dbReference type="SAM" id="Phobius"/>
    </source>
</evidence>
<keyword evidence="3" id="KW-0808">Transferase</keyword>
<dbReference type="InterPro" id="IPR003594">
    <property type="entry name" value="HATPase_dom"/>
</dbReference>
<proteinExistence type="predicted"/>
<feature type="domain" description="Histidine kinase/HSP90-like ATPase" evidence="2">
    <location>
        <begin position="232"/>
        <end position="355"/>
    </location>
</feature>
<dbReference type="Gene3D" id="3.30.565.10">
    <property type="entry name" value="Histidine kinase-like ATPase, C-terminal domain"/>
    <property type="match status" value="1"/>
</dbReference>
<dbReference type="SUPFAM" id="SSF55874">
    <property type="entry name" value="ATPase domain of HSP90 chaperone/DNA topoisomerase II/histidine kinase"/>
    <property type="match status" value="1"/>
</dbReference>
<keyword evidence="4" id="KW-1185">Reference proteome</keyword>
<evidence type="ECO:0000313" key="3">
    <source>
        <dbReference type="EMBL" id="MCU6724657.1"/>
    </source>
</evidence>
<dbReference type="InterPro" id="IPR050640">
    <property type="entry name" value="Bact_2-comp_sensor_kinase"/>
</dbReference>
<dbReference type="SMART" id="SM00387">
    <property type="entry name" value="HATPase_c"/>
    <property type="match status" value="1"/>
</dbReference>
<evidence type="ECO:0000259" key="2">
    <source>
        <dbReference type="SMART" id="SM00387"/>
    </source>
</evidence>
<protein>
    <submittedName>
        <fullName evidence="3">Sensor histidine kinase</fullName>
    </submittedName>
</protein>
<sequence length="359" mass="40765">MSIVNSTHREADESMKNKKPNYEKGLKAVSGISGILVLLFLLISCYTVMAQWKSGKLIVFVILAGIFCNVILLIFLAKKWREQFRGIMAEFRKMYSDLLQLPSPCMKEKSVLNELSDMIDYLEKGLDKALISSLALKQAEINVLQSQINPHFLYNILDSIRGQALSEGVPEIADMTESLANYFRYCVTKDDGIVTLADELKNVQNYWKIQQYRFGDKISMEILLDGTSLYPEEYEIPKLILQPIVENAIFHGLETKTGKGHVVIRIENTSTLLMITVMDDGTGMDEEELEKLRTHLKEKQHVIGKNEYGTQRNSGIALLNVNERIKLHYGDEYGLQISSSRLVGTEVEFVLPVKSPVYK</sequence>
<feature type="transmembrane region" description="Helical" evidence="1">
    <location>
        <begin position="55"/>
        <end position="77"/>
    </location>
</feature>
<dbReference type="Pfam" id="PF06580">
    <property type="entry name" value="His_kinase"/>
    <property type="match status" value="1"/>
</dbReference>
<keyword evidence="1" id="KW-1133">Transmembrane helix</keyword>
<dbReference type="PANTHER" id="PTHR34220">
    <property type="entry name" value="SENSOR HISTIDINE KINASE YPDA"/>
    <property type="match status" value="1"/>
</dbReference>